<dbReference type="EMBL" id="CP031198">
    <property type="protein sequence ID" value="QCZ54372.1"/>
    <property type="molecule type" value="Genomic_DNA"/>
</dbReference>
<sequence>MGFRDIATLLGALGSFAMVIWSIVHAHTHDKRQAEQDRTKWEKWIMAQVKTNSEEALANMQNKLYELQRDFDNLSSEKEHMANQYEQQISSLRQANAILRQENDKYHAKYGNL</sequence>
<dbReference type="OrthoDB" id="2292880at2"/>
<dbReference type="AlphaFoldDB" id="A0A0C1M9Y4"/>
<name>A0A0C1M9Y4_LEVBR</name>
<reference evidence="2" key="3">
    <citation type="submission" date="2022-09" db="EMBL/GenBank/DDBJ databases">
        <title>Genome-inferred correspondence between phylogeny and metabolic traits in the wild Drosophila gut microbiome.</title>
        <authorList>
            <person name="Bueno E."/>
            <person name="Blow F."/>
            <person name="Douglas A.E."/>
        </authorList>
    </citation>
    <scope>NUCLEOTIDE SEQUENCE</scope>
    <source>
        <strain evidence="2">Dm-2019-70</strain>
    </source>
</reference>
<dbReference type="RefSeq" id="WP_039106466.1">
    <property type="nucleotide sequence ID" value="NZ_CAKMAP010000001.1"/>
</dbReference>
<evidence type="ECO:0000313" key="5">
    <source>
        <dbReference type="Proteomes" id="UP000676478"/>
    </source>
</evidence>
<feature type="coiled-coil region" evidence="1">
    <location>
        <begin position="50"/>
        <end position="109"/>
    </location>
</feature>
<accession>A0A0C1M9Y4</accession>
<keyword evidence="1" id="KW-0175">Coiled coil</keyword>
<organism evidence="2 5">
    <name type="scientific">Levilactobacillus brevis</name>
    <name type="common">Lactobacillus brevis</name>
    <dbReference type="NCBI Taxonomy" id="1580"/>
    <lineage>
        <taxon>Bacteria</taxon>
        <taxon>Bacillati</taxon>
        <taxon>Bacillota</taxon>
        <taxon>Bacilli</taxon>
        <taxon>Lactobacillales</taxon>
        <taxon>Lactobacillaceae</taxon>
        <taxon>Levilactobacillus</taxon>
    </lineage>
</organism>
<dbReference type="EMBL" id="JAERKF010000006">
    <property type="protein sequence ID" value="MBS1010391.1"/>
    <property type="molecule type" value="Genomic_DNA"/>
</dbReference>
<evidence type="ECO:0000313" key="4">
    <source>
        <dbReference type="Proteomes" id="UP000307074"/>
    </source>
</evidence>
<reference evidence="3 4" key="1">
    <citation type="submission" date="2018-07" db="EMBL/GenBank/DDBJ databases">
        <authorList>
            <person name="Feyereisen M."/>
        </authorList>
    </citation>
    <scope>NUCLEOTIDE SEQUENCE [LARGE SCALE GENOMIC DNA]</scope>
    <source>
        <strain evidence="3 4">UCCLBBS449</strain>
    </source>
</reference>
<evidence type="ECO:0000256" key="1">
    <source>
        <dbReference type="SAM" id="Coils"/>
    </source>
</evidence>
<evidence type="ECO:0000313" key="2">
    <source>
        <dbReference type="EMBL" id="MBS1010391.1"/>
    </source>
</evidence>
<proteinExistence type="predicted"/>
<protein>
    <submittedName>
        <fullName evidence="2">Uncharacterized protein</fullName>
    </submittedName>
</protein>
<dbReference type="Proteomes" id="UP000676478">
    <property type="component" value="Unassembled WGS sequence"/>
</dbReference>
<gene>
    <name evidence="2" type="ORF">JK167_06035</name>
    <name evidence="3" type="ORF">UCCLBBS449_2470</name>
</gene>
<evidence type="ECO:0000313" key="3">
    <source>
        <dbReference type="EMBL" id="QCZ54372.1"/>
    </source>
</evidence>
<reference evidence="2" key="2">
    <citation type="submission" date="2020-12" db="EMBL/GenBank/DDBJ databases">
        <authorList>
            <person name="Mcmullen J.G."/>
        </authorList>
    </citation>
    <scope>NUCLEOTIDE SEQUENCE</scope>
    <source>
        <strain evidence="2">Dm-2019-70</strain>
    </source>
</reference>
<dbReference type="Proteomes" id="UP000307074">
    <property type="component" value="Chromosome"/>
</dbReference>